<feature type="chain" id="PRO_5016753318" description="Solute-binding protein family 3/N-terminal domain-containing protein" evidence="1">
    <location>
        <begin position="20"/>
        <end position="464"/>
    </location>
</feature>
<protein>
    <recommendedName>
        <fullName evidence="2">Solute-binding protein family 3/N-terminal domain-containing protein</fullName>
    </recommendedName>
</protein>
<accession>A0A368TU47</accession>
<keyword evidence="4" id="KW-1185">Reference proteome</keyword>
<feature type="domain" description="Solute-binding protein family 3/N-terminal" evidence="2">
    <location>
        <begin position="23"/>
        <end position="250"/>
    </location>
</feature>
<dbReference type="RefSeq" id="WP_114479768.1">
    <property type="nucleotide sequence ID" value="NZ_QPII01000011.1"/>
</dbReference>
<dbReference type="AlphaFoldDB" id="A0A368TU47"/>
<dbReference type="PANTHER" id="PTHR38834">
    <property type="entry name" value="PERIPLASMIC SUBSTRATE BINDING PROTEIN FAMILY 3"/>
    <property type="match status" value="1"/>
</dbReference>
<feature type="signal peptide" evidence="1">
    <location>
        <begin position="1"/>
        <end position="19"/>
    </location>
</feature>
<dbReference type="SUPFAM" id="SSF53850">
    <property type="entry name" value="Periplasmic binding protein-like II"/>
    <property type="match status" value="2"/>
</dbReference>
<dbReference type="Pfam" id="PF00497">
    <property type="entry name" value="SBP_bac_3"/>
    <property type="match status" value="2"/>
</dbReference>
<gene>
    <name evidence="3" type="ORF">DU505_14840</name>
</gene>
<dbReference type="Gene3D" id="3.40.190.10">
    <property type="entry name" value="Periplasmic binding protein-like II"/>
    <property type="match status" value="4"/>
</dbReference>
<dbReference type="EMBL" id="QPII01000011">
    <property type="protein sequence ID" value="RCV88224.1"/>
    <property type="molecule type" value="Genomic_DNA"/>
</dbReference>
<keyword evidence="1" id="KW-0732">Signal</keyword>
<evidence type="ECO:0000313" key="3">
    <source>
        <dbReference type="EMBL" id="RCV88224.1"/>
    </source>
</evidence>
<organism evidence="3 4">
    <name type="scientific">Billgrantia montanilacus</name>
    <dbReference type="NCBI Taxonomy" id="2282305"/>
    <lineage>
        <taxon>Bacteria</taxon>
        <taxon>Pseudomonadati</taxon>
        <taxon>Pseudomonadota</taxon>
        <taxon>Gammaproteobacteria</taxon>
        <taxon>Oceanospirillales</taxon>
        <taxon>Halomonadaceae</taxon>
        <taxon>Billgrantia</taxon>
    </lineage>
</organism>
<comment type="caution">
    <text evidence="3">The sequence shown here is derived from an EMBL/GenBank/DDBJ whole genome shotgun (WGS) entry which is preliminary data.</text>
</comment>
<name>A0A368TU47_9GAMM</name>
<reference evidence="3 4" key="1">
    <citation type="submission" date="2018-07" db="EMBL/GenBank/DDBJ databases">
        <title>Halomonas montanilacus sp. nov., isolated from Lake Pengyan on Tibetan Plateau.</title>
        <authorList>
            <person name="Lu H."/>
            <person name="Xing P."/>
            <person name="Wu Q."/>
        </authorList>
    </citation>
    <scope>NUCLEOTIDE SEQUENCE [LARGE SCALE GENOMIC DNA]</scope>
    <source>
        <strain evidence="3 4">PYC7W</strain>
    </source>
</reference>
<evidence type="ECO:0000313" key="4">
    <source>
        <dbReference type="Proteomes" id="UP000252405"/>
    </source>
</evidence>
<dbReference type="SMART" id="SM00062">
    <property type="entry name" value="PBPb"/>
    <property type="match status" value="1"/>
</dbReference>
<proteinExistence type="predicted"/>
<dbReference type="InterPro" id="IPR001638">
    <property type="entry name" value="Solute-binding_3/MltF_N"/>
</dbReference>
<evidence type="ECO:0000256" key="1">
    <source>
        <dbReference type="SAM" id="SignalP"/>
    </source>
</evidence>
<sequence>MKKWLLFGVCLLLPAPASASLDGLTFITEEYPPYNFQRGERLEGISIEILERIFEETETPLSRDDVLYYPWARGYDTALADPGTVLFSTTRTEQRESLFQWVGPIATDRVTLIARRDSGIQLDSLDELANGNYRVAVIREDIGAQRLEEAGVPSDQLRLAMSNVSALKMLDRGRVDLWAYSEDVAFWLMQEHDLPIADFMSVLTISESDLYYALHRDTDPALVERMQAAVDALRHRGELGDIYSAEMIFNTEEYPPYNYLTDDGDIDGESTRLLRAALEEAGLSARFRLLPWARAYTEAQMRDNHCVYSTALTPEREPHFTWIGPIAANEWAAYSLADADVEAGSLDELASLRVGSFRGDAAGELVEQQGIPIVTASADHENIARLTAGLIDAWVSNVETATYLASEAEVELRQLFIFHAAQLYLACHPSVPVTFATRLQTAIERLRTAESGTLEPNGEAEAAR</sequence>
<dbReference type="Proteomes" id="UP000252405">
    <property type="component" value="Unassembled WGS sequence"/>
</dbReference>
<dbReference type="OrthoDB" id="8587856at2"/>
<evidence type="ECO:0000259" key="2">
    <source>
        <dbReference type="SMART" id="SM00062"/>
    </source>
</evidence>
<dbReference type="PANTHER" id="PTHR38834:SF3">
    <property type="entry name" value="SOLUTE-BINDING PROTEIN FAMILY 3_N-TERMINAL DOMAIN-CONTAINING PROTEIN"/>
    <property type="match status" value="1"/>
</dbReference>